<keyword evidence="5" id="KW-0547">Nucleotide-binding</keyword>
<dbReference type="Gene3D" id="3.30.390.50">
    <property type="entry name" value="CO dehydrogenase flavoprotein, C-terminal domain"/>
    <property type="match status" value="1"/>
</dbReference>
<gene>
    <name evidence="9" type="primary">lplJ</name>
    <name evidence="9" type="ORF">SPSIL_024080</name>
</gene>
<evidence type="ECO:0000256" key="2">
    <source>
        <dbReference type="ARBA" id="ARBA00005124"/>
    </source>
</evidence>
<keyword evidence="6" id="KW-0067">ATP-binding</keyword>
<dbReference type="Pfam" id="PF21948">
    <property type="entry name" value="LplA-B_cat"/>
    <property type="match status" value="1"/>
</dbReference>
<evidence type="ECO:0000256" key="4">
    <source>
        <dbReference type="ARBA" id="ARBA00022598"/>
    </source>
</evidence>
<dbReference type="Proteomes" id="UP000216752">
    <property type="component" value="Chromosome"/>
</dbReference>
<sequence length="326" mass="38129">MMYVENNSMDPYFCFALEYYLLKEIDLERDFFLFWRTTPAIMIGKHQNTLVEINQDYVKEKHIQVVRRITGGGTIYTDPDTWQFSFIIKNKSYNDINFETYIDPIIKAFFELGINSDFSSRNDILIKGKKVSGNAQYIDSQCNLHHGSILFDTNLDELVKALTVSEEKIISKGIKSVRERVTTITEHLNEKIDILAFKELMLHYLLQNIDGTYELTPKDIKRVNEIADGNFRQWEWNYGKSPKFNIIKSNRFEGGKVEFNIYVNKGIIEQCKIYGDFFSQGDIEIVSYSLIGCLYKEENIRVALEDICAENFFYLISNEDLIRCII</sequence>
<evidence type="ECO:0000313" key="10">
    <source>
        <dbReference type="Proteomes" id="UP000216752"/>
    </source>
</evidence>
<dbReference type="InterPro" id="IPR019491">
    <property type="entry name" value="Lipoate_protein_ligase_C"/>
</dbReference>
<dbReference type="InterPro" id="IPR004143">
    <property type="entry name" value="BPL_LPL_catalytic"/>
</dbReference>
<keyword evidence="4 9" id="KW-0436">Ligase</keyword>
<evidence type="ECO:0000256" key="5">
    <source>
        <dbReference type="ARBA" id="ARBA00022741"/>
    </source>
</evidence>
<evidence type="ECO:0000256" key="3">
    <source>
        <dbReference type="ARBA" id="ARBA00012367"/>
    </source>
</evidence>
<keyword evidence="10" id="KW-1185">Reference proteome</keyword>
<dbReference type="Gene3D" id="3.30.930.10">
    <property type="entry name" value="Bira Bifunctional Protein, Domain 2"/>
    <property type="match status" value="1"/>
</dbReference>
<dbReference type="PANTHER" id="PTHR12561">
    <property type="entry name" value="LIPOATE-PROTEIN LIGASE"/>
    <property type="match status" value="1"/>
</dbReference>
<evidence type="ECO:0000259" key="8">
    <source>
        <dbReference type="PROSITE" id="PS51733"/>
    </source>
</evidence>
<evidence type="ECO:0000313" key="9">
    <source>
        <dbReference type="EMBL" id="XFO66258.1"/>
    </source>
</evidence>
<dbReference type="SUPFAM" id="SSF55681">
    <property type="entry name" value="Class II aaRS and biotin synthetases"/>
    <property type="match status" value="1"/>
</dbReference>
<evidence type="ECO:0000256" key="1">
    <source>
        <dbReference type="ARBA" id="ARBA00005085"/>
    </source>
</evidence>
<dbReference type="PROSITE" id="PS51733">
    <property type="entry name" value="BPL_LPL_CATALYTIC"/>
    <property type="match status" value="1"/>
</dbReference>
<feature type="domain" description="BPL/LPL catalytic" evidence="8">
    <location>
        <begin position="26"/>
        <end position="213"/>
    </location>
</feature>
<dbReference type="NCBIfam" id="TIGR00545">
    <property type="entry name" value="lipoyltrans"/>
    <property type="match status" value="1"/>
</dbReference>
<dbReference type="Pfam" id="PF10437">
    <property type="entry name" value="Lip_prot_lig_C"/>
    <property type="match status" value="1"/>
</dbReference>
<evidence type="ECO:0000256" key="6">
    <source>
        <dbReference type="ARBA" id="ARBA00022840"/>
    </source>
</evidence>
<reference evidence="9" key="1">
    <citation type="submission" date="2024-05" db="EMBL/GenBank/DDBJ databases">
        <title>Isolation and characterization of Sporomusa carbonis sp. nov., a carboxydotrophic hydrogenogen in the genus of Sporomusa isolated from a charcoal burning pile.</title>
        <authorList>
            <person name="Boeer T."/>
            <person name="Rosenbaum F."/>
            <person name="Eysell L."/>
            <person name="Mueller V."/>
            <person name="Daniel R."/>
            <person name="Poehlein A."/>
        </authorList>
    </citation>
    <scope>NUCLEOTIDE SEQUENCE [LARGE SCALE GENOMIC DNA]</scope>
    <source>
        <strain evidence="9">DSM 10669</strain>
    </source>
</reference>
<dbReference type="InterPro" id="IPR045864">
    <property type="entry name" value="aa-tRNA-synth_II/BPL/LPL"/>
</dbReference>
<dbReference type="InterPro" id="IPR004562">
    <property type="entry name" value="LipoylTrfase_LipoateP_Ligase"/>
</dbReference>
<dbReference type="RefSeq" id="WP_094607513.1">
    <property type="nucleotide sequence ID" value="NZ_CP155573.1"/>
</dbReference>
<dbReference type="CDD" id="cd16443">
    <property type="entry name" value="LplA"/>
    <property type="match status" value="1"/>
</dbReference>
<accession>A0ABZ3ILG6</accession>
<dbReference type="GO" id="GO:0016979">
    <property type="term" value="F:lipoate-protein ligase activity"/>
    <property type="evidence" value="ECO:0007669"/>
    <property type="project" value="UniProtKB-EC"/>
</dbReference>
<dbReference type="EMBL" id="CP155573">
    <property type="protein sequence ID" value="XFO66258.1"/>
    <property type="molecule type" value="Genomic_DNA"/>
</dbReference>
<protein>
    <recommendedName>
        <fullName evidence="3">lipoate--protein ligase</fullName>
        <ecNumber evidence="3">6.3.1.20</ecNumber>
    </recommendedName>
</protein>
<proteinExistence type="predicted"/>
<dbReference type="PANTHER" id="PTHR12561:SF3">
    <property type="entry name" value="LIPOYLTRANSFERASE 1, MITOCHONDRIAL"/>
    <property type="match status" value="1"/>
</dbReference>
<organism evidence="9 10">
    <name type="scientific">Sporomusa silvacetica DSM 10669</name>
    <dbReference type="NCBI Taxonomy" id="1123289"/>
    <lineage>
        <taxon>Bacteria</taxon>
        <taxon>Bacillati</taxon>
        <taxon>Bacillota</taxon>
        <taxon>Negativicutes</taxon>
        <taxon>Selenomonadales</taxon>
        <taxon>Sporomusaceae</taxon>
        <taxon>Sporomusa</taxon>
    </lineage>
</organism>
<dbReference type="SUPFAM" id="SSF82649">
    <property type="entry name" value="SufE/NifU"/>
    <property type="match status" value="1"/>
</dbReference>
<comment type="catalytic activity">
    <reaction evidence="7">
        <text>L-lysyl-[lipoyl-carrier protein] + (R)-lipoate + ATP = N(6)-[(R)-lipoyl]-L-lysyl-[lipoyl-carrier protein] + AMP + diphosphate + H(+)</text>
        <dbReference type="Rhea" id="RHEA:49288"/>
        <dbReference type="Rhea" id="RHEA-COMP:10500"/>
        <dbReference type="Rhea" id="RHEA-COMP:10502"/>
        <dbReference type="ChEBI" id="CHEBI:15378"/>
        <dbReference type="ChEBI" id="CHEBI:29969"/>
        <dbReference type="ChEBI" id="CHEBI:30616"/>
        <dbReference type="ChEBI" id="CHEBI:33019"/>
        <dbReference type="ChEBI" id="CHEBI:83088"/>
        <dbReference type="ChEBI" id="CHEBI:83099"/>
        <dbReference type="ChEBI" id="CHEBI:456215"/>
        <dbReference type="EC" id="6.3.1.20"/>
    </reaction>
</comment>
<comment type="pathway">
    <text evidence="1">Protein modification; protein lipoylation via exogenous pathway; protein N(6)-(lipoyl)lysine from lipoate: step 2/2.</text>
</comment>
<name>A0ABZ3ILG6_9FIRM</name>
<dbReference type="EC" id="6.3.1.20" evidence="3"/>
<comment type="pathway">
    <text evidence="2">Protein modification; protein lipoylation via exogenous pathway; protein N(6)-(lipoyl)lysine from lipoate: step 1/2.</text>
</comment>
<evidence type="ECO:0000256" key="7">
    <source>
        <dbReference type="ARBA" id="ARBA00048037"/>
    </source>
</evidence>